<evidence type="ECO:0000313" key="7">
    <source>
        <dbReference type="EMBL" id="KAG2441672.1"/>
    </source>
</evidence>
<evidence type="ECO:0000259" key="6">
    <source>
        <dbReference type="Pfam" id="PF00588"/>
    </source>
</evidence>
<dbReference type="InterPro" id="IPR029028">
    <property type="entry name" value="Alpha/beta_knot_MTases"/>
</dbReference>
<dbReference type="GO" id="GO:0005829">
    <property type="term" value="C:cytosol"/>
    <property type="evidence" value="ECO:0007669"/>
    <property type="project" value="TreeGrafter"/>
</dbReference>
<keyword evidence="4" id="KW-0949">S-adenosyl-L-methionine</keyword>
<evidence type="ECO:0000256" key="3">
    <source>
        <dbReference type="ARBA" id="ARBA00022679"/>
    </source>
</evidence>
<dbReference type="PANTHER" id="PTHR42786:SF7">
    <property type="entry name" value="TRNA_RRNA METHYLTRANSFERASE SPOU TYPE DOMAIN-CONTAINING PROTEIN"/>
    <property type="match status" value="1"/>
</dbReference>
<keyword evidence="2" id="KW-0489">Methyltransferase</keyword>
<dbReference type="PANTHER" id="PTHR42786">
    <property type="entry name" value="TRNA/RRNA METHYLTRANSFERASE"/>
    <property type="match status" value="1"/>
</dbReference>
<evidence type="ECO:0000256" key="5">
    <source>
        <dbReference type="SAM" id="MobiDB-lite"/>
    </source>
</evidence>
<dbReference type="Proteomes" id="UP000650467">
    <property type="component" value="Unassembled WGS sequence"/>
</dbReference>
<feature type="compositionally biased region" description="Low complexity" evidence="5">
    <location>
        <begin position="173"/>
        <end position="188"/>
    </location>
</feature>
<dbReference type="GO" id="GO:0003723">
    <property type="term" value="F:RNA binding"/>
    <property type="evidence" value="ECO:0007669"/>
    <property type="project" value="InterPro"/>
</dbReference>
<dbReference type="InterPro" id="IPR001537">
    <property type="entry name" value="SpoU_MeTrfase"/>
</dbReference>
<name>A0A835W5T4_CHLIN</name>
<dbReference type="AlphaFoldDB" id="A0A835W5T4"/>
<dbReference type="Gene3D" id="1.10.8.590">
    <property type="match status" value="1"/>
</dbReference>
<protein>
    <recommendedName>
        <fullName evidence="6">tRNA/rRNA methyltransferase SpoU type domain-containing protein</fullName>
    </recommendedName>
</protein>
<keyword evidence="3" id="KW-0808">Transferase</keyword>
<dbReference type="InterPro" id="IPR004384">
    <property type="entry name" value="RNA_MeTrfase_TrmJ/LasT"/>
</dbReference>
<dbReference type="CDD" id="cd18093">
    <property type="entry name" value="SpoU-like_TrmJ"/>
    <property type="match status" value="1"/>
</dbReference>
<evidence type="ECO:0000256" key="4">
    <source>
        <dbReference type="ARBA" id="ARBA00022691"/>
    </source>
</evidence>
<reference evidence="7" key="1">
    <citation type="journal article" date="2020" name="bioRxiv">
        <title>Comparative genomics of Chlamydomonas.</title>
        <authorList>
            <person name="Craig R.J."/>
            <person name="Hasan A.R."/>
            <person name="Ness R.W."/>
            <person name="Keightley P.D."/>
        </authorList>
    </citation>
    <scope>NUCLEOTIDE SEQUENCE</scope>
    <source>
        <strain evidence="7">SAG 7.73</strain>
    </source>
</reference>
<evidence type="ECO:0000256" key="2">
    <source>
        <dbReference type="ARBA" id="ARBA00022603"/>
    </source>
</evidence>
<comment type="similarity">
    <text evidence="1">Belongs to the class IV-like SAM-binding methyltransferase superfamily. RNA methyltransferase TrmH family.</text>
</comment>
<evidence type="ECO:0000313" key="8">
    <source>
        <dbReference type="Proteomes" id="UP000650467"/>
    </source>
</evidence>
<dbReference type="Pfam" id="PF00588">
    <property type="entry name" value="SpoU_methylase"/>
    <property type="match status" value="1"/>
</dbReference>
<organism evidence="7 8">
    <name type="scientific">Chlamydomonas incerta</name>
    <dbReference type="NCBI Taxonomy" id="51695"/>
    <lineage>
        <taxon>Eukaryota</taxon>
        <taxon>Viridiplantae</taxon>
        <taxon>Chlorophyta</taxon>
        <taxon>core chlorophytes</taxon>
        <taxon>Chlorophyceae</taxon>
        <taxon>CS clade</taxon>
        <taxon>Chlamydomonadales</taxon>
        <taxon>Chlamydomonadaceae</taxon>
        <taxon>Chlamydomonas</taxon>
    </lineage>
</organism>
<dbReference type="SUPFAM" id="SSF75217">
    <property type="entry name" value="alpha/beta knot"/>
    <property type="match status" value="1"/>
</dbReference>
<sequence length="359" mass="35980">MKNFGLHDLRVVRPRDGWPNPAAVATSSHAADLLESARLYDSVEAAIADLDRVYAATARTRFMHKPFVTSKQVAADICGGLVPPALAAATAAAAAGAADGADGAAAVRSPRAGLMFGRESSGLTNEEVALANKVLTIEANPVYPVLNLAQAIVCVSYELFHARAYGPEATDAAASGGVAASPSAQLGPGASGDGSGTPGTPAPGSASGAALGTPAAAGGAATSVSPVRPAVASSAEELRRRAAGAAAQQQLQPAPRGELDNFMRRLVEALDESGFFESADKRPATELSVRNLAAKVEGLTRGEVALLHGMLSKLTAASEATAARRRADKAAREEAAAAAAAAAAEAVTGKEEAATVAGQ</sequence>
<evidence type="ECO:0000256" key="1">
    <source>
        <dbReference type="ARBA" id="ARBA00007228"/>
    </source>
</evidence>
<dbReference type="InterPro" id="IPR029026">
    <property type="entry name" value="tRNA_m1G_MTases_N"/>
</dbReference>
<accession>A0A835W5T4</accession>
<dbReference type="GO" id="GO:0002128">
    <property type="term" value="P:tRNA nucleoside ribose methylation"/>
    <property type="evidence" value="ECO:0007669"/>
    <property type="project" value="TreeGrafter"/>
</dbReference>
<dbReference type="OrthoDB" id="241340at2759"/>
<dbReference type="GO" id="GO:0008173">
    <property type="term" value="F:RNA methyltransferase activity"/>
    <property type="evidence" value="ECO:0007669"/>
    <property type="project" value="InterPro"/>
</dbReference>
<comment type="caution">
    <text evidence="7">The sequence shown here is derived from an EMBL/GenBank/DDBJ whole genome shotgun (WGS) entry which is preliminary data.</text>
</comment>
<feature type="compositionally biased region" description="Low complexity" evidence="5">
    <location>
        <begin position="198"/>
        <end position="235"/>
    </location>
</feature>
<gene>
    <name evidence="7" type="ORF">HXX76_003290</name>
</gene>
<feature type="domain" description="tRNA/rRNA methyltransferase SpoU type" evidence="6">
    <location>
        <begin position="1"/>
        <end position="156"/>
    </location>
</feature>
<proteinExistence type="inferred from homology"/>
<feature type="region of interest" description="Disordered" evidence="5">
    <location>
        <begin position="173"/>
        <end position="257"/>
    </location>
</feature>
<feature type="compositionally biased region" description="Low complexity" evidence="5">
    <location>
        <begin position="243"/>
        <end position="256"/>
    </location>
</feature>
<keyword evidence="8" id="KW-1185">Reference proteome</keyword>
<dbReference type="EMBL" id="JAEHOC010000005">
    <property type="protein sequence ID" value="KAG2441672.1"/>
    <property type="molecule type" value="Genomic_DNA"/>
</dbReference>
<dbReference type="Gene3D" id="3.40.1280.10">
    <property type="match status" value="1"/>
</dbReference>